<dbReference type="PANTHER" id="PTHR30543">
    <property type="entry name" value="CHROMATE REDUCTASE"/>
    <property type="match status" value="1"/>
</dbReference>
<dbReference type="EMBL" id="JWIY01000001">
    <property type="protein sequence ID" value="KIC78649.1"/>
    <property type="molecule type" value="Genomic_DNA"/>
</dbReference>
<dbReference type="Pfam" id="PF03358">
    <property type="entry name" value="FMN_red"/>
    <property type="match status" value="1"/>
</dbReference>
<dbReference type="InterPro" id="IPR005025">
    <property type="entry name" value="FMN_Rdtase-like_dom"/>
</dbReference>
<dbReference type="Proteomes" id="UP000031339">
    <property type="component" value="Unassembled WGS sequence"/>
</dbReference>
<proteinExistence type="predicted"/>
<organism evidence="2 3">
    <name type="scientific">Streptococcus constellatus</name>
    <dbReference type="NCBI Taxonomy" id="76860"/>
    <lineage>
        <taxon>Bacteria</taxon>
        <taxon>Bacillati</taxon>
        <taxon>Bacillota</taxon>
        <taxon>Bacilli</taxon>
        <taxon>Lactobacillales</taxon>
        <taxon>Streptococcaceae</taxon>
        <taxon>Streptococcus</taxon>
        <taxon>Streptococcus anginosus group</taxon>
    </lineage>
</organism>
<evidence type="ECO:0000313" key="2">
    <source>
        <dbReference type="EMBL" id="KIC78649.1"/>
    </source>
</evidence>
<dbReference type="SUPFAM" id="SSF52218">
    <property type="entry name" value="Flavoproteins"/>
    <property type="match status" value="1"/>
</dbReference>
<dbReference type="RefSeq" id="WP_039677135.1">
    <property type="nucleotide sequence ID" value="NZ_JWIY01000001.1"/>
</dbReference>
<dbReference type="InterPro" id="IPR029039">
    <property type="entry name" value="Flavoprotein-like_sf"/>
</dbReference>
<reference evidence="2 3" key="1">
    <citation type="submission" date="2014-12" db="EMBL/GenBank/DDBJ databases">
        <title>Partial genome sequence of Streptococcus constellatus KCOM 1650 (= ChDC B144).</title>
        <authorList>
            <person name="Kook J.-K."/>
            <person name="Park S.-N."/>
            <person name="Lim Y.K."/>
            <person name="Jo E."/>
        </authorList>
    </citation>
    <scope>NUCLEOTIDE SEQUENCE [LARGE SCALE GENOMIC DNA]</scope>
    <source>
        <strain evidence="2 3">KCOM 1650</strain>
    </source>
</reference>
<feature type="domain" description="NADPH-dependent FMN reductase-like" evidence="1">
    <location>
        <begin position="4"/>
        <end position="145"/>
    </location>
</feature>
<evidence type="ECO:0000259" key="1">
    <source>
        <dbReference type="Pfam" id="PF03358"/>
    </source>
</evidence>
<dbReference type="AlphaFoldDB" id="A0A0C1HMZ5"/>
<name>A0A0C1HMZ5_STRCV</name>
<dbReference type="PANTHER" id="PTHR30543:SF21">
    <property type="entry name" value="NAD(P)H-DEPENDENT FMN REDUCTASE LOT6"/>
    <property type="match status" value="1"/>
</dbReference>
<dbReference type="Gene3D" id="3.40.50.360">
    <property type="match status" value="1"/>
</dbReference>
<protein>
    <submittedName>
        <fullName evidence="2">NADPH-dependent FMN reductase</fullName>
    </submittedName>
</protein>
<dbReference type="InterPro" id="IPR050712">
    <property type="entry name" value="NAD(P)H-dep_reductase"/>
</dbReference>
<dbReference type="GO" id="GO:0005829">
    <property type="term" value="C:cytosol"/>
    <property type="evidence" value="ECO:0007669"/>
    <property type="project" value="TreeGrafter"/>
</dbReference>
<gene>
    <name evidence="2" type="ORF">RN79_03525</name>
</gene>
<sequence length="183" mass="19977">MSKKVLFIVGSFRQGSFNHQLAAQAENILTDKAEVSYLDFKDIPFFNQDIESPAPAAVAKAREEILSADAIWIFSPTYNWSIPGVVKNLLDWLSRALDLSDPTGPSALNEKLVTVSSVANGISPDEVFKHYRSLLPFIRMNVVEPFTGVAVNPEAWGTGQLTVSEEKQAELAAQAEALLAAIN</sequence>
<dbReference type="eggNOG" id="COG0431">
    <property type="taxonomic scope" value="Bacteria"/>
</dbReference>
<dbReference type="GO" id="GO:0010181">
    <property type="term" value="F:FMN binding"/>
    <property type="evidence" value="ECO:0007669"/>
    <property type="project" value="TreeGrafter"/>
</dbReference>
<dbReference type="OrthoDB" id="9812295at2"/>
<dbReference type="GO" id="GO:0016491">
    <property type="term" value="F:oxidoreductase activity"/>
    <property type="evidence" value="ECO:0007669"/>
    <property type="project" value="InterPro"/>
</dbReference>
<comment type="caution">
    <text evidence="2">The sequence shown here is derived from an EMBL/GenBank/DDBJ whole genome shotgun (WGS) entry which is preliminary data.</text>
</comment>
<dbReference type="STRING" id="862969.SCI_0994"/>
<accession>A0A0C1HMZ5</accession>
<evidence type="ECO:0000313" key="3">
    <source>
        <dbReference type="Proteomes" id="UP000031339"/>
    </source>
</evidence>